<comment type="caution">
    <text evidence="3">The sequence shown here is derived from an EMBL/GenBank/DDBJ whole genome shotgun (WGS) entry which is preliminary data.</text>
</comment>
<keyword evidence="1" id="KW-0175">Coiled coil</keyword>
<name>A0A2W7PS83_9BURK</name>
<dbReference type="Proteomes" id="UP000249638">
    <property type="component" value="Unassembled WGS sequence"/>
</dbReference>
<evidence type="ECO:0000256" key="2">
    <source>
        <dbReference type="SAM" id="MobiDB-lite"/>
    </source>
</evidence>
<protein>
    <submittedName>
        <fullName evidence="3">Uncharacterized protein</fullName>
    </submittedName>
</protein>
<evidence type="ECO:0000313" key="4">
    <source>
        <dbReference type="Proteomes" id="UP000249638"/>
    </source>
</evidence>
<dbReference type="AlphaFoldDB" id="A0A2W7PS83"/>
<organism evidence="3 4">
    <name type="scientific">Cupriavidus phytorum</name>
    <dbReference type="NCBI Taxonomy" id="3024399"/>
    <lineage>
        <taxon>Bacteria</taxon>
        <taxon>Pseudomonadati</taxon>
        <taxon>Pseudomonadota</taxon>
        <taxon>Betaproteobacteria</taxon>
        <taxon>Burkholderiales</taxon>
        <taxon>Burkholderiaceae</taxon>
        <taxon>Cupriavidus</taxon>
    </lineage>
</organism>
<sequence length="397" mass="42825">MAEIDPLAFQKGFQATQNAFDSARQNRLQDLLFSEKQREIGQANALDSLYRGAVGADGTIDRAKLLTGAASAGLGSRIPAMQTQFAAQDKAQIETRKAQLEAGLKQFEAMGQLMGGVTDQASYDLARQQAAGILGPEAAAKIPAVYDPEAIKRNVMQAMTVKDRMEQEYKRLTFGETQRHNLATEANTVRGQEMTAATARRGQDLTDARSREANALQGDLKQLQLQEKQEKLQEKDNAKKAAIANAEDALSVVDKAIKHPGREAASGVSGTLDPRNYVPGTDAKNFRVVLDQIKGQAFMQAYQNLRGGGQITEVEGKKATDAIARLDTAQSDAEFLTALNDLRGVMNAGYKRLTGKDYGAPTGTQTPAASGAPKDGATSKSKSGKPIVFRNGQWEYQ</sequence>
<feature type="coiled-coil region" evidence="1">
    <location>
        <begin position="213"/>
        <end position="245"/>
    </location>
</feature>
<feature type="region of interest" description="Disordered" evidence="2">
    <location>
        <begin position="356"/>
        <end position="397"/>
    </location>
</feature>
<dbReference type="EMBL" id="QKZN01000004">
    <property type="protein sequence ID" value="PZX29475.1"/>
    <property type="molecule type" value="Genomic_DNA"/>
</dbReference>
<accession>A0A2W7PS83</accession>
<gene>
    <name evidence="3" type="ORF">C7416_104480</name>
</gene>
<evidence type="ECO:0000313" key="3">
    <source>
        <dbReference type="EMBL" id="PZX29475.1"/>
    </source>
</evidence>
<evidence type="ECO:0000256" key="1">
    <source>
        <dbReference type="SAM" id="Coils"/>
    </source>
</evidence>
<proteinExistence type="predicted"/>
<keyword evidence="4" id="KW-1185">Reference proteome</keyword>
<reference evidence="3" key="1">
    <citation type="submission" date="2018-06" db="EMBL/GenBank/DDBJ databases">
        <title>Genomic Encyclopedia of Type Strains, Phase IV (KMG-V): Genome sequencing to study the core and pangenomes of soil and plant-associated prokaryotes.</title>
        <authorList>
            <person name="Whitman W."/>
        </authorList>
    </citation>
    <scope>NUCLEOTIDE SEQUENCE [LARGE SCALE GENOMIC DNA]</scope>
    <source>
        <strain evidence="3">MLR2-44</strain>
    </source>
</reference>